<gene>
    <name evidence="1" type="ORF">E5331_10265</name>
</gene>
<sequence>MNPINMKRLLSLTLFSTAILASVAQGITTAVVGQQIEVSYKYSHPVQTMRSAVADVTNDYILITDGYNSKFYSPRTEMIDSIESTPEGFEAFNTFKRECWESGRQKDIPRVDGSFYITKFSKKGQLHTYDVASATRFHIVESIPKINWEIEDSVRNILGYDCQMATTDFRGRNWTAWFATEIPVQDGPWKLAGLPGIILAAECEGGQYTFEADGIRQTSKPVKDIYGKDNWEAIDRRDFWRLRRECLDNPSRNIKSAGSNVIVFQGIEYKDYLPAEVVDYIETDYK</sequence>
<protein>
    <submittedName>
        <fullName evidence="1">GLPGLI family protein</fullName>
    </submittedName>
</protein>
<keyword evidence="2" id="KW-1185">Reference proteome</keyword>
<name>A0AC61RFL7_9BACT</name>
<evidence type="ECO:0000313" key="1">
    <source>
        <dbReference type="EMBL" id="TGY78466.1"/>
    </source>
</evidence>
<accession>A0AC61RFL7</accession>
<dbReference type="EMBL" id="SRYB01000013">
    <property type="protein sequence ID" value="TGY78466.1"/>
    <property type="molecule type" value="Genomic_DNA"/>
</dbReference>
<reference evidence="1" key="1">
    <citation type="submission" date="2019-04" db="EMBL/GenBank/DDBJ databases">
        <title>Microbes associate with the intestines of laboratory mice.</title>
        <authorList>
            <person name="Navarre W."/>
            <person name="Wong E."/>
            <person name="Huang K."/>
            <person name="Tropini C."/>
            <person name="Ng K."/>
            <person name="Yu B."/>
        </authorList>
    </citation>
    <scope>NUCLEOTIDE SEQUENCE</scope>
    <source>
        <strain evidence="1">NM04_E33</strain>
    </source>
</reference>
<organism evidence="1 2">
    <name type="scientific">Lepagella muris</name>
    <dbReference type="NCBI Taxonomy" id="3032870"/>
    <lineage>
        <taxon>Bacteria</taxon>
        <taxon>Pseudomonadati</taxon>
        <taxon>Bacteroidota</taxon>
        <taxon>Bacteroidia</taxon>
        <taxon>Bacteroidales</taxon>
        <taxon>Muribaculaceae</taxon>
        <taxon>Lepagella</taxon>
    </lineage>
</organism>
<comment type="caution">
    <text evidence="1">The sequence shown here is derived from an EMBL/GenBank/DDBJ whole genome shotgun (WGS) entry which is preliminary data.</text>
</comment>
<dbReference type="Proteomes" id="UP000306319">
    <property type="component" value="Unassembled WGS sequence"/>
</dbReference>
<evidence type="ECO:0000313" key="2">
    <source>
        <dbReference type="Proteomes" id="UP000306319"/>
    </source>
</evidence>
<proteinExistence type="predicted"/>